<protein>
    <recommendedName>
        <fullName evidence="2">BSD domain-containing protein</fullName>
    </recommendedName>
</protein>
<dbReference type="AlphaFoldDB" id="G0UNZ5"/>
<organism evidence="1">
    <name type="scientific">Trypanosoma congolense (strain IL3000)</name>
    <dbReference type="NCBI Taxonomy" id="1068625"/>
    <lineage>
        <taxon>Eukaryota</taxon>
        <taxon>Discoba</taxon>
        <taxon>Euglenozoa</taxon>
        <taxon>Kinetoplastea</taxon>
        <taxon>Metakinetoplastina</taxon>
        <taxon>Trypanosomatida</taxon>
        <taxon>Trypanosomatidae</taxon>
        <taxon>Trypanosoma</taxon>
        <taxon>Nannomonas</taxon>
    </lineage>
</organism>
<dbReference type="EMBL" id="HE575319">
    <property type="protein sequence ID" value="CCC91106.1"/>
    <property type="molecule type" value="Genomic_DNA"/>
</dbReference>
<sequence length="397" mass="44334">MFQSLAAFVQTTADQARKFTEESLHLAEKARTIDVEEKCEAIAGWITRFHGAPSADKEANLEKTAEEPGTGEPTIEKALFVNPPAEWEATNEEWERLTLLMMQSSAACTIAPSMILDDEEAVSKVCELVGVDLPEMLPKPSTVGACSPSEGLVQWILSREEVHRFRSQLVPRYLSDEEYWANISWRFRLFQMCRNPSQLLDVMEITSSQRKSSTEEKPSGVGGKCVVKTDEISWQALRQELKELREHADWVRERCSTVKTELKLAAGNLQLLANFIKKGEVGELGDSLLESCKYHKTKLSRLLGNLKAQQERLENSELCCEKGTLFLQLVDFNEQLRKTIEAYVSIPKGGLPAPVVTTSPEDNPPDPAMCTAVDDEASGDVVFEAALPWENDIVVNT</sequence>
<evidence type="ECO:0008006" key="2">
    <source>
        <dbReference type="Google" id="ProtNLM"/>
    </source>
</evidence>
<evidence type="ECO:0000313" key="1">
    <source>
        <dbReference type="EMBL" id="CCC91106.1"/>
    </source>
</evidence>
<dbReference type="VEuPathDB" id="TriTrypDB:TcIL3000_6_3580"/>
<accession>G0UNZ5</accession>
<reference evidence="1" key="1">
    <citation type="journal article" date="2012" name="Proc. Natl. Acad. Sci. U.S.A.">
        <title>Antigenic diversity is generated by distinct evolutionary mechanisms in African trypanosome species.</title>
        <authorList>
            <person name="Jackson A.P."/>
            <person name="Berry A."/>
            <person name="Aslett M."/>
            <person name="Allison H.C."/>
            <person name="Burton P."/>
            <person name="Vavrova-Anderson J."/>
            <person name="Brown R."/>
            <person name="Browne H."/>
            <person name="Corton N."/>
            <person name="Hauser H."/>
            <person name="Gamble J."/>
            <person name="Gilderthorp R."/>
            <person name="Marcello L."/>
            <person name="McQuillan J."/>
            <person name="Otto T.D."/>
            <person name="Quail M.A."/>
            <person name="Sanders M.J."/>
            <person name="van Tonder A."/>
            <person name="Ginger M.L."/>
            <person name="Field M.C."/>
            <person name="Barry J.D."/>
            <person name="Hertz-Fowler C."/>
            <person name="Berriman M."/>
        </authorList>
    </citation>
    <scope>NUCLEOTIDE SEQUENCE</scope>
    <source>
        <strain evidence="1">IL3000</strain>
    </source>
</reference>
<proteinExistence type="predicted"/>
<gene>
    <name evidence="1" type="ORF">TCIL3000_6_3580</name>
</gene>
<name>G0UNZ5_TRYCI</name>